<comment type="caution">
    <text evidence="3">The sequence shown here is derived from an EMBL/GenBank/DDBJ whole genome shotgun (WGS) entry which is preliminary data.</text>
</comment>
<dbReference type="EMBL" id="JACIJB010000001">
    <property type="protein sequence ID" value="MBB5659796.1"/>
    <property type="molecule type" value="Genomic_DNA"/>
</dbReference>
<feature type="transmembrane region" description="Helical" evidence="2">
    <location>
        <begin position="480"/>
        <end position="505"/>
    </location>
</feature>
<dbReference type="OrthoDB" id="3314392at2"/>
<dbReference type="AlphaFoldDB" id="A0A7W9E6E9"/>
<organism evidence="3 4">
    <name type="scientific">Brevundimonas halotolerans</name>
    <dbReference type="NCBI Taxonomy" id="69670"/>
    <lineage>
        <taxon>Bacteria</taxon>
        <taxon>Pseudomonadati</taxon>
        <taxon>Pseudomonadota</taxon>
        <taxon>Alphaproteobacteria</taxon>
        <taxon>Caulobacterales</taxon>
        <taxon>Caulobacteraceae</taxon>
        <taxon>Brevundimonas</taxon>
    </lineage>
</organism>
<evidence type="ECO:0000313" key="4">
    <source>
        <dbReference type="Proteomes" id="UP000548978"/>
    </source>
</evidence>
<dbReference type="InterPro" id="IPR004697">
    <property type="entry name" value="AbgT"/>
</dbReference>
<feature type="transmembrane region" description="Helical" evidence="2">
    <location>
        <begin position="391"/>
        <end position="412"/>
    </location>
</feature>
<keyword evidence="4" id="KW-1185">Reference proteome</keyword>
<name>A0A7W9E6E9_9CAUL</name>
<feature type="transmembrane region" description="Helical" evidence="2">
    <location>
        <begin position="206"/>
        <end position="224"/>
    </location>
</feature>
<feature type="transmembrane region" description="Helical" evidence="2">
    <location>
        <begin position="156"/>
        <end position="175"/>
    </location>
</feature>
<reference evidence="3 4" key="1">
    <citation type="submission" date="2020-08" db="EMBL/GenBank/DDBJ databases">
        <title>Genomic Encyclopedia of Type Strains, Phase IV (KMG-IV): sequencing the most valuable type-strain genomes for metagenomic binning, comparative biology and taxonomic classification.</title>
        <authorList>
            <person name="Goeker M."/>
        </authorList>
    </citation>
    <scope>NUCLEOTIDE SEQUENCE [LARGE SCALE GENOMIC DNA]</scope>
    <source>
        <strain evidence="3 4">DSM 24448</strain>
    </source>
</reference>
<dbReference type="Proteomes" id="UP000548978">
    <property type="component" value="Unassembled WGS sequence"/>
</dbReference>
<feature type="region of interest" description="Disordered" evidence="1">
    <location>
        <begin position="516"/>
        <end position="554"/>
    </location>
</feature>
<keyword evidence="2" id="KW-1133">Transmembrane helix</keyword>
<feature type="transmembrane region" description="Helical" evidence="2">
    <location>
        <begin position="22"/>
        <end position="41"/>
    </location>
</feature>
<dbReference type="PANTHER" id="PTHR30282">
    <property type="entry name" value="P-AMINOBENZOYL GLUTAMATE TRANSPORTER"/>
    <property type="match status" value="1"/>
</dbReference>
<proteinExistence type="predicted"/>
<protein>
    <submittedName>
        <fullName evidence="3">Aminobenzoyl-glutamate transport protein</fullName>
    </submittedName>
</protein>
<feature type="transmembrane region" description="Helical" evidence="2">
    <location>
        <begin position="297"/>
        <end position="320"/>
    </location>
</feature>
<keyword evidence="2" id="KW-0472">Membrane</keyword>
<dbReference type="GO" id="GO:1902604">
    <property type="term" value="P:p-aminobenzoyl-glutamate transmembrane transport"/>
    <property type="evidence" value="ECO:0007669"/>
    <property type="project" value="InterPro"/>
</dbReference>
<feature type="transmembrane region" description="Helical" evidence="2">
    <location>
        <begin position="451"/>
        <end position="468"/>
    </location>
</feature>
<evidence type="ECO:0000256" key="1">
    <source>
        <dbReference type="SAM" id="MobiDB-lite"/>
    </source>
</evidence>
<feature type="compositionally biased region" description="Low complexity" evidence="1">
    <location>
        <begin position="524"/>
        <end position="547"/>
    </location>
</feature>
<dbReference type="RefSeq" id="WP_123286764.1">
    <property type="nucleotide sequence ID" value="NZ_JACIJB010000001.1"/>
</dbReference>
<feature type="transmembrane region" description="Helical" evidence="2">
    <location>
        <begin position="341"/>
        <end position="360"/>
    </location>
</feature>
<evidence type="ECO:0000256" key="2">
    <source>
        <dbReference type="SAM" id="Phobius"/>
    </source>
</evidence>
<keyword evidence="2" id="KW-0812">Transmembrane</keyword>
<sequence length="554" mass="58306">MGIGNWLLNGVEKAGNRLPDPVFIFVWLILGLMGFSVFASAQGWQALNPITGDVIAAQSLFSGENLRRLFEDMPKTLTGFAPLGYVLVVMLGAGVAERTGLFSSAMKAGVSKAPRALLTPIVILVAIVANHAADAAYVVLIPLAAAIYAAAGRHPIAGIAAGFAGVSGGFSANIFPGQLDALLLGLTEPAAQLVDPSFSINIAGNWWFIAGMTLLFVPVGWWVTDKIVEPRLGTWTPIAGAPIEDAEKPLESRERAGLVWAGLAALLVIGLFAWLVLSPSAPLIDPEGETQAARLQPFYHSLVAAFFLMFLLTGTAYGIAAKTIRSHRDIVRMTSQAMSDMGPYIVLAFVAAHFVALFNWSGLGPIMAVAGAEQIRLLSGIEPGSTEPIGAMQLFILLVSIVVVAALVNIFVGSASAKWAFLAPILVPMLMLVGVSPYMTTAAYRMGDSTTNIITPLMVYFPLILTFAQRWVKEFGLGSLMAVMLPYSIAFSVTGAILTGLWAAFQIPLGPGESVRYQPPPPIEAAQPEALTGPSAPAEAAATSEPPVQSVPAG</sequence>
<gene>
    <name evidence="3" type="ORF">FHS65_000514</name>
</gene>
<dbReference type="Pfam" id="PF03806">
    <property type="entry name" value="ABG_transport"/>
    <property type="match status" value="1"/>
</dbReference>
<accession>A0A7W9E6E9</accession>
<feature type="transmembrane region" description="Helical" evidence="2">
    <location>
        <begin position="116"/>
        <end position="149"/>
    </location>
</feature>
<feature type="transmembrane region" description="Helical" evidence="2">
    <location>
        <begin position="419"/>
        <end position="439"/>
    </location>
</feature>
<evidence type="ECO:0000313" key="3">
    <source>
        <dbReference type="EMBL" id="MBB5659796.1"/>
    </source>
</evidence>
<feature type="transmembrane region" description="Helical" evidence="2">
    <location>
        <begin position="77"/>
        <end position="96"/>
    </location>
</feature>
<dbReference type="PANTHER" id="PTHR30282:SF0">
    <property type="entry name" value="P-AMINOBENZOYL-GLUTAMATE TRANSPORT PROTEIN"/>
    <property type="match status" value="1"/>
</dbReference>
<dbReference type="GO" id="GO:0015558">
    <property type="term" value="F:secondary active p-aminobenzoyl-glutamate transmembrane transporter activity"/>
    <property type="evidence" value="ECO:0007669"/>
    <property type="project" value="InterPro"/>
</dbReference>
<feature type="transmembrane region" description="Helical" evidence="2">
    <location>
        <begin position="258"/>
        <end position="277"/>
    </location>
</feature>